<dbReference type="InterPro" id="IPR036388">
    <property type="entry name" value="WH-like_DNA-bd_sf"/>
</dbReference>
<sequence length="905" mass="96224">MKTSSRTEAGVALRLLGPIRLIGSDRERTVVGGKARAVLAALGLRLNEVVPVELLVEELWDGAPPSTARNTVQVYVSTVRRGLEAVGGPLGLDRAAGGYRLTGRRDQVDWLLFEDLCGLARSADREMAATALRRALRLWEGPPLGNVVDTPLHRRFAPRMDDARLVAERLWAGETTTGTGSAPITPRGRGSEGFVGRRSEMAEVATVLADGGLVTLAGPPGVGKSRLAAEVAAQESEAVIVRLDAVTDPDGIVAAVADACGPMPPWLARRPPAEQVRSVVADARTLLVLDNCEHVAAACADLVRSLLDAGPVRVLATSTSPLGTAAETVYRLAPLPVPGPGVTTAEEALAADAVALFCARARAVRPEFELTDAMAPTIAEICRAVDGLPLSIELASGRISVLTPTELVERLSDQLRVLRALPKQSPERHASLASALTAAAERLSAAERELFAELARFTDSFTLRAAEAVSELPDVLDLLHGVVDASLVTSDVSGSEARFRMLEAVRQYGRTLPAPPDIAERLERYLTDLARDAAAGRHGPDRSRWQFRLDTARPDLHAVLRRAISDERFDLALPLVADLWWWWANVSPRAGLHWYRRVLPAAEAAGVEPGLLLPAQLAAAVIASYAVPSEALGYAERALESARALDDLPAMIRASEQLADIAHELGDLPRARRAGERAWLLAYGTGDRYAIGRCALLLAYNGLAADDPIEARRWANDALDEFAAAGDDSGVAECELVLAELLTGDGRFDEAAALLTRALSTFHDRRNDGQTARAAILSAIVSDRQGAEQRTTVLLGEAFDRHAEVGHAWALAHDLDLLAVARARRSATETAAAVDDLRWAALLVGAARAVRAEAGLAPLPHDLVVQQAVLDASRAALGGPGAEGARRRGESGNFAAAVGWGRTAL</sequence>
<evidence type="ECO:0000313" key="6">
    <source>
        <dbReference type="Proteomes" id="UP001500967"/>
    </source>
</evidence>
<dbReference type="InterPro" id="IPR027417">
    <property type="entry name" value="P-loop_NTPase"/>
</dbReference>
<accession>A0ABN0TIF4</accession>
<name>A0ABN0TIF4_9ACTN</name>
<dbReference type="SUPFAM" id="SSF48452">
    <property type="entry name" value="TPR-like"/>
    <property type="match status" value="1"/>
</dbReference>
<dbReference type="PANTHER" id="PTHR47691">
    <property type="entry name" value="REGULATOR-RELATED"/>
    <property type="match status" value="1"/>
</dbReference>
<dbReference type="InterPro" id="IPR049945">
    <property type="entry name" value="AAA_22"/>
</dbReference>
<keyword evidence="2 3" id="KW-0238">DNA-binding</keyword>
<protein>
    <recommendedName>
        <fullName evidence="4">OmpR/PhoB-type domain-containing protein</fullName>
    </recommendedName>
</protein>
<proteinExistence type="inferred from homology"/>
<evidence type="ECO:0000256" key="1">
    <source>
        <dbReference type="ARBA" id="ARBA00005820"/>
    </source>
</evidence>
<comment type="caution">
    <text evidence="5">The sequence shown here is derived from an EMBL/GenBank/DDBJ whole genome shotgun (WGS) entry which is preliminary data.</text>
</comment>
<dbReference type="Proteomes" id="UP001500967">
    <property type="component" value="Unassembled WGS sequence"/>
</dbReference>
<dbReference type="PANTHER" id="PTHR47691:SF3">
    <property type="entry name" value="HTH-TYPE TRANSCRIPTIONAL REGULATOR RV0890C-RELATED"/>
    <property type="match status" value="1"/>
</dbReference>
<dbReference type="Pfam" id="PF03704">
    <property type="entry name" value="BTAD"/>
    <property type="match status" value="1"/>
</dbReference>
<dbReference type="SUPFAM" id="SSF46894">
    <property type="entry name" value="C-terminal effector domain of the bipartite response regulators"/>
    <property type="match status" value="1"/>
</dbReference>
<dbReference type="SUPFAM" id="SSF52540">
    <property type="entry name" value="P-loop containing nucleoside triphosphate hydrolases"/>
    <property type="match status" value="1"/>
</dbReference>
<dbReference type="Gene3D" id="1.25.40.10">
    <property type="entry name" value="Tetratricopeptide repeat domain"/>
    <property type="match status" value="1"/>
</dbReference>
<feature type="DNA-binding region" description="OmpR/PhoB-type" evidence="3">
    <location>
        <begin position="3"/>
        <end position="103"/>
    </location>
</feature>
<feature type="domain" description="OmpR/PhoB-type" evidence="4">
    <location>
        <begin position="3"/>
        <end position="103"/>
    </location>
</feature>
<dbReference type="InterPro" id="IPR011990">
    <property type="entry name" value="TPR-like_helical_dom_sf"/>
</dbReference>
<dbReference type="InterPro" id="IPR001867">
    <property type="entry name" value="OmpR/PhoB-type_DNA-bd"/>
</dbReference>
<dbReference type="SMART" id="SM00862">
    <property type="entry name" value="Trans_reg_C"/>
    <property type="match status" value="1"/>
</dbReference>
<dbReference type="Pfam" id="PF00486">
    <property type="entry name" value="Trans_reg_C"/>
    <property type="match status" value="1"/>
</dbReference>
<comment type="similarity">
    <text evidence="1">Belongs to the AfsR/DnrI/RedD regulatory family.</text>
</comment>
<evidence type="ECO:0000256" key="2">
    <source>
        <dbReference type="ARBA" id="ARBA00023125"/>
    </source>
</evidence>
<reference evidence="5 6" key="1">
    <citation type="journal article" date="2019" name="Int. J. Syst. Evol. Microbiol.">
        <title>The Global Catalogue of Microorganisms (GCM) 10K type strain sequencing project: providing services to taxonomists for standard genome sequencing and annotation.</title>
        <authorList>
            <consortium name="The Broad Institute Genomics Platform"/>
            <consortium name="The Broad Institute Genome Sequencing Center for Infectious Disease"/>
            <person name="Wu L."/>
            <person name="Ma J."/>
        </authorList>
    </citation>
    <scope>NUCLEOTIDE SEQUENCE [LARGE SCALE GENOMIC DNA]</scope>
    <source>
        <strain evidence="5 6">JCM 10425</strain>
    </source>
</reference>
<evidence type="ECO:0000259" key="4">
    <source>
        <dbReference type="PROSITE" id="PS51755"/>
    </source>
</evidence>
<dbReference type="Gene3D" id="1.10.10.10">
    <property type="entry name" value="Winged helix-like DNA-binding domain superfamily/Winged helix DNA-binding domain"/>
    <property type="match status" value="1"/>
</dbReference>
<dbReference type="Pfam" id="PF13401">
    <property type="entry name" value="AAA_22"/>
    <property type="match status" value="1"/>
</dbReference>
<dbReference type="Gene3D" id="3.40.50.300">
    <property type="entry name" value="P-loop containing nucleotide triphosphate hydrolases"/>
    <property type="match status" value="1"/>
</dbReference>
<dbReference type="RefSeq" id="WP_344647036.1">
    <property type="nucleotide sequence ID" value="NZ_BAAAGX010000003.1"/>
</dbReference>
<keyword evidence="6" id="KW-1185">Reference proteome</keyword>
<dbReference type="InterPro" id="IPR016032">
    <property type="entry name" value="Sig_transdc_resp-reg_C-effctor"/>
</dbReference>
<organism evidence="5 6">
    <name type="scientific">Cryptosporangium japonicum</name>
    <dbReference type="NCBI Taxonomy" id="80872"/>
    <lineage>
        <taxon>Bacteria</taxon>
        <taxon>Bacillati</taxon>
        <taxon>Actinomycetota</taxon>
        <taxon>Actinomycetes</taxon>
        <taxon>Cryptosporangiales</taxon>
        <taxon>Cryptosporangiaceae</taxon>
        <taxon>Cryptosporangium</taxon>
    </lineage>
</organism>
<dbReference type="EMBL" id="BAAAGX010000003">
    <property type="protein sequence ID" value="GAA0222517.1"/>
    <property type="molecule type" value="Genomic_DNA"/>
</dbReference>
<gene>
    <name evidence="5" type="ORF">GCM10009539_04660</name>
</gene>
<evidence type="ECO:0000313" key="5">
    <source>
        <dbReference type="EMBL" id="GAA0222517.1"/>
    </source>
</evidence>
<dbReference type="PROSITE" id="PS51755">
    <property type="entry name" value="OMPR_PHOB"/>
    <property type="match status" value="1"/>
</dbReference>
<dbReference type="InterPro" id="IPR005158">
    <property type="entry name" value="BTAD"/>
</dbReference>
<evidence type="ECO:0000256" key="3">
    <source>
        <dbReference type="PROSITE-ProRule" id="PRU01091"/>
    </source>
</evidence>